<reference evidence="1" key="2">
    <citation type="journal article" date="2024" name="Plant">
        <title>Genomic evolution and insights into agronomic trait innovations of Sesamum species.</title>
        <authorList>
            <person name="Miao H."/>
            <person name="Wang L."/>
            <person name="Qu L."/>
            <person name="Liu H."/>
            <person name="Sun Y."/>
            <person name="Le M."/>
            <person name="Wang Q."/>
            <person name="Wei S."/>
            <person name="Zheng Y."/>
            <person name="Lin W."/>
            <person name="Duan Y."/>
            <person name="Cao H."/>
            <person name="Xiong S."/>
            <person name="Wang X."/>
            <person name="Wei L."/>
            <person name="Li C."/>
            <person name="Ma Q."/>
            <person name="Ju M."/>
            <person name="Zhao R."/>
            <person name="Li G."/>
            <person name="Mu C."/>
            <person name="Tian Q."/>
            <person name="Mei H."/>
            <person name="Zhang T."/>
            <person name="Gao T."/>
            <person name="Zhang H."/>
        </authorList>
    </citation>
    <scope>NUCLEOTIDE SEQUENCE</scope>
    <source>
        <strain evidence="1">G02</strain>
    </source>
</reference>
<dbReference type="AlphaFoldDB" id="A0AAW2NRA4"/>
<gene>
    <name evidence="1" type="ORF">Sradi_4404900</name>
</gene>
<comment type="caution">
    <text evidence="1">The sequence shown here is derived from an EMBL/GenBank/DDBJ whole genome shotgun (WGS) entry which is preliminary data.</text>
</comment>
<dbReference type="Gene3D" id="3.10.10.10">
    <property type="entry name" value="HIV Type 1 Reverse Transcriptase, subunit A, domain 1"/>
    <property type="match status" value="1"/>
</dbReference>
<protein>
    <submittedName>
        <fullName evidence="1">Uncharacterized protein</fullName>
    </submittedName>
</protein>
<dbReference type="EMBL" id="JACGWJ010000019">
    <property type="protein sequence ID" value="KAL0345736.1"/>
    <property type="molecule type" value="Genomic_DNA"/>
</dbReference>
<proteinExistence type="predicted"/>
<organism evidence="1">
    <name type="scientific">Sesamum radiatum</name>
    <name type="common">Black benniseed</name>
    <dbReference type="NCBI Taxonomy" id="300843"/>
    <lineage>
        <taxon>Eukaryota</taxon>
        <taxon>Viridiplantae</taxon>
        <taxon>Streptophyta</taxon>
        <taxon>Embryophyta</taxon>
        <taxon>Tracheophyta</taxon>
        <taxon>Spermatophyta</taxon>
        <taxon>Magnoliopsida</taxon>
        <taxon>eudicotyledons</taxon>
        <taxon>Gunneridae</taxon>
        <taxon>Pentapetalae</taxon>
        <taxon>asterids</taxon>
        <taxon>lamiids</taxon>
        <taxon>Lamiales</taxon>
        <taxon>Pedaliaceae</taxon>
        <taxon>Sesamum</taxon>
    </lineage>
</organism>
<reference evidence="1" key="1">
    <citation type="submission" date="2020-06" db="EMBL/GenBank/DDBJ databases">
        <authorList>
            <person name="Li T."/>
            <person name="Hu X."/>
            <person name="Zhang T."/>
            <person name="Song X."/>
            <person name="Zhang H."/>
            <person name="Dai N."/>
            <person name="Sheng W."/>
            <person name="Hou X."/>
            <person name="Wei L."/>
        </authorList>
    </citation>
    <scope>NUCLEOTIDE SEQUENCE</scope>
    <source>
        <strain evidence="1">G02</strain>
        <tissue evidence="1">Leaf</tissue>
    </source>
</reference>
<dbReference type="InterPro" id="IPR043502">
    <property type="entry name" value="DNA/RNA_pol_sf"/>
</dbReference>
<name>A0AAW2NRA4_SESRA</name>
<evidence type="ECO:0000313" key="1">
    <source>
        <dbReference type="EMBL" id="KAL0345736.1"/>
    </source>
</evidence>
<sequence length="92" mass="10962">MNLEKPPQLEQKVEEKFVRFLETNLDVFAWTVHDLVGIDPEVMTHKLNVNPAFRPVRQKKRNFGLERNEIIKEEVEKLLTARYIRPVQYRSG</sequence>
<dbReference type="SUPFAM" id="SSF56672">
    <property type="entry name" value="DNA/RNA polymerases"/>
    <property type="match status" value="1"/>
</dbReference>
<accession>A0AAW2NRA4</accession>